<evidence type="ECO:0000256" key="3">
    <source>
        <dbReference type="ARBA" id="ARBA00022448"/>
    </source>
</evidence>
<gene>
    <name evidence="9" type="ORF">J422_04293</name>
</gene>
<keyword evidence="6 8" id="KW-1133">Transmembrane helix</keyword>
<feature type="transmembrane region" description="Helical" evidence="8">
    <location>
        <begin position="192"/>
        <end position="212"/>
    </location>
</feature>
<proteinExistence type="inferred from homology"/>
<dbReference type="Proteomes" id="UP000053695">
    <property type="component" value="Unassembled WGS sequence"/>
</dbReference>
<evidence type="ECO:0000313" key="9">
    <source>
        <dbReference type="EMBL" id="ENN96060.1"/>
    </source>
</evidence>
<comment type="similarity">
    <text evidence="2">Belongs to the binding-protein-dependent transport system permease family. FecCD subfamily.</text>
</comment>
<evidence type="ECO:0000256" key="2">
    <source>
        <dbReference type="ARBA" id="ARBA00007935"/>
    </source>
</evidence>
<evidence type="ECO:0000256" key="8">
    <source>
        <dbReference type="SAM" id="Phobius"/>
    </source>
</evidence>
<evidence type="ECO:0000256" key="7">
    <source>
        <dbReference type="ARBA" id="ARBA00023136"/>
    </source>
</evidence>
<dbReference type="PANTHER" id="PTHR30472:SF25">
    <property type="entry name" value="ABC TRANSPORTER PERMEASE PROTEIN MJ0876-RELATED"/>
    <property type="match status" value="1"/>
</dbReference>
<dbReference type="InterPro" id="IPR037294">
    <property type="entry name" value="ABC_BtuC-like"/>
</dbReference>
<feature type="transmembrane region" description="Helical" evidence="8">
    <location>
        <begin position="149"/>
        <end position="172"/>
    </location>
</feature>
<dbReference type="RefSeq" id="WP_004591748.1">
    <property type="nucleotide sequence ID" value="NZ_APMM01000028.1"/>
</dbReference>
<comment type="subcellular location">
    <subcellularLocation>
        <location evidence="1">Cell membrane</location>
        <topology evidence="1">Multi-pass membrane protein</topology>
    </subcellularLocation>
</comment>
<dbReference type="PANTHER" id="PTHR30472">
    <property type="entry name" value="FERRIC ENTEROBACTIN TRANSPORT SYSTEM PERMEASE PROTEIN"/>
    <property type="match status" value="1"/>
</dbReference>
<organism evidence="9 10">
    <name type="scientific">Methanocaldococcus villosus KIN24-T80</name>
    <dbReference type="NCBI Taxonomy" id="1069083"/>
    <lineage>
        <taxon>Archaea</taxon>
        <taxon>Methanobacteriati</taxon>
        <taxon>Methanobacteriota</taxon>
        <taxon>Methanomada group</taxon>
        <taxon>Methanococci</taxon>
        <taxon>Methanococcales</taxon>
        <taxon>Methanocaldococcaceae</taxon>
        <taxon>Methanocaldococcus</taxon>
    </lineage>
</organism>
<evidence type="ECO:0000256" key="5">
    <source>
        <dbReference type="ARBA" id="ARBA00022692"/>
    </source>
</evidence>
<dbReference type="AlphaFoldDB" id="N6VQA5"/>
<protein>
    <submittedName>
        <fullName evidence="9">Transport system permease</fullName>
    </submittedName>
</protein>
<keyword evidence="4" id="KW-1003">Cell membrane</keyword>
<dbReference type="OrthoDB" id="27848at2157"/>
<sequence>MNYRKYVLKKIYFGIFLILLLFVSFILSLCIGEYYLPINKIISTFLSNNSDITKTVIWNVRLPRVFTAIFVGFSLSLSGLVMQCVLRNPLASPFTLGISQGAMFGVALAVLLNLFSFIYLLPIFAFLGAFISTVIILSLAKLKNLSPEAIVLSGIAIGALFHAGSTFIQYFVDETKLAFIVYWTFGDVGRTSWNEVYMLFLSSILAFLYLMYKRWDFNALQFDDDTAKSLGVEPDRVRLISMLIASFITSVTVAFTGIIGFVGLICPHIIRLIIGEDYRFLIPYSSIFGSIFLLLADDLSRQILSPIILPVGIITSILGAPLLIYLLIKMK</sequence>
<feature type="transmembrane region" description="Helical" evidence="8">
    <location>
        <begin position="280"/>
        <end position="296"/>
    </location>
</feature>
<dbReference type="GO" id="GO:0005886">
    <property type="term" value="C:plasma membrane"/>
    <property type="evidence" value="ECO:0007669"/>
    <property type="project" value="UniProtKB-SubCell"/>
</dbReference>
<dbReference type="Pfam" id="PF01032">
    <property type="entry name" value="FecCD"/>
    <property type="match status" value="1"/>
</dbReference>
<feature type="transmembrane region" description="Helical" evidence="8">
    <location>
        <begin position="12"/>
        <end position="36"/>
    </location>
</feature>
<feature type="transmembrane region" description="Helical" evidence="8">
    <location>
        <begin position="308"/>
        <end position="328"/>
    </location>
</feature>
<evidence type="ECO:0000256" key="6">
    <source>
        <dbReference type="ARBA" id="ARBA00022989"/>
    </source>
</evidence>
<feature type="transmembrane region" description="Helical" evidence="8">
    <location>
        <begin position="243"/>
        <end position="274"/>
    </location>
</feature>
<dbReference type="GO" id="GO:0033214">
    <property type="term" value="P:siderophore-iron import into cell"/>
    <property type="evidence" value="ECO:0007669"/>
    <property type="project" value="TreeGrafter"/>
</dbReference>
<keyword evidence="5 8" id="KW-0812">Transmembrane</keyword>
<dbReference type="CDD" id="cd06550">
    <property type="entry name" value="TM_ABC_iron-siderophores_like"/>
    <property type="match status" value="1"/>
</dbReference>
<feature type="transmembrane region" description="Helical" evidence="8">
    <location>
        <begin position="117"/>
        <end position="137"/>
    </location>
</feature>
<reference evidence="9 10" key="1">
    <citation type="journal article" date="2013" name="Genome Announc.">
        <title>Draft Genome Sequence of a Highly Flagellated, Fast-Swimming Archaeon, Methanocaldococcus villosus Strain KIN24-T80 (DSM 22612).</title>
        <authorList>
            <person name="Thennarasu S."/>
            <person name="Polireddy D."/>
            <person name="Antony A."/>
            <person name="Yada M.R."/>
            <person name="Algarawi S."/>
            <person name="Sivakumar N."/>
        </authorList>
    </citation>
    <scope>NUCLEOTIDE SEQUENCE [LARGE SCALE GENOMIC DNA]</scope>
    <source>
        <strain evidence="9 10">KIN24-T80</strain>
    </source>
</reference>
<dbReference type="Gene3D" id="1.10.3470.10">
    <property type="entry name" value="ABC transporter involved in vitamin B12 uptake, BtuC"/>
    <property type="match status" value="1"/>
</dbReference>
<evidence type="ECO:0000256" key="1">
    <source>
        <dbReference type="ARBA" id="ARBA00004651"/>
    </source>
</evidence>
<dbReference type="SUPFAM" id="SSF81345">
    <property type="entry name" value="ABC transporter involved in vitamin B12 uptake, BtuC"/>
    <property type="match status" value="1"/>
</dbReference>
<dbReference type="InterPro" id="IPR000522">
    <property type="entry name" value="ABC_transptr_permease_BtuC"/>
</dbReference>
<keyword evidence="7 8" id="KW-0472">Membrane</keyword>
<dbReference type="FunFam" id="1.10.3470.10:FF:000001">
    <property type="entry name" value="Vitamin B12 ABC transporter permease BtuC"/>
    <property type="match status" value="1"/>
</dbReference>
<evidence type="ECO:0000313" key="10">
    <source>
        <dbReference type="Proteomes" id="UP000053695"/>
    </source>
</evidence>
<comment type="caution">
    <text evidence="9">The sequence shown here is derived from an EMBL/GenBank/DDBJ whole genome shotgun (WGS) entry which is preliminary data.</text>
</comment>
<dbReference type="STRING" id="1069083.GCA_000371805_00665"/>
<dbReference type="PATRIC" id="fig|1069083.5.peg.841"/>
<keyword evidence="3" id="KW-0813">Transport</keyword>
<accession>N6VQA5</accession>
<feature type="transmembrane region" description="Helical" evidence="8">
    <location>
        <begin position="93"/>
        <end position="111"/>
    </location>
</feature>
<name>N6VQA5_9EURY</name>
<feature type="transmembrane region" description="Helical" evidence="8">
    <location>
        <begin position="65"/>
        <end position="86"/>
    </location>
</feature>
<evidence type="ECO:0000256" key="4">
    <source>
        <dbReference type="ARBA" id="ARBA00022475"/>
    </source>
</evidence>
<keyword evidence="10" id="KW-1185">Reference proteome</keyword>
<dbReference type="EMBL" id="APMM01000028">
    <property type="protein sequence ID" value="ENN96060.1"/>
    <property type="molecule type" value="Genomic_DNA"/>
</dbReference>
<dbReference type="GO" id="GO:0022857">
    <property type="term" value="F:transmembrane transporter activity"/>
    <property type="evidence" value="ECO:0007669"/>
    <property type="project" value="InterPro"/>
</dbReference>